<dbReference type="InterPro" id="IPR000477">
    <property type="entry name" value="RT_dom"/>
</dbReference>
<keyword evidence="3" id="KW-1185">Reference proteome</keyword>
<name>A0AAD9X413_9ROSI</name>
<dbReference type="InterPro" id="IPR043502">
    <property type="entry name" value="DNA/RNA_pol_sf"/>
</dbReference>
<comment type="caution">
    <text evidence="2">The sequence shown here is derived from an EMBL/GenBank/DDBJ whole genome shotgun (WGS) entry which is preliminary data.</text>
</comment>
<dbReference type="Proteomes" id="UP001280121">
    <property type="component" value="Unassembled WGS sequence"/>
</dbReference>
<evidence type="ECO:0000313" key="3">
    <source>
        <dbReference type="Proteomes" id="UP001280121"/>
    </source>
</evidence>
<feature type="domain" description="Reverse transcriptase" evidence="1">
    <location>
        <begin position="317"/>
        <end position="568"/>
    </location>
</feature>
<proteinExistence type="predicted"/>
<dbReference type="PROSITE" id="PS50878">
    <property type="entry name" value="RT_POL"/>
    <property type="match status" value="1"/>
</dbReference>
<dbReference type="InterPro" id="IPR036691">
    <property type="entry name" value="Endo/exonu/phosph_ase_sf"/>
</dbReference>
<evidence type="ECO:0000313" key="2">
    <source>
        <dbReference type="EMBL" id="KAK2652355.1"/>
    </source>
</evidence>
<organism evidence="2 3">
    <name type="scientific">Dipteronia dyeriana</name>
    <dbReference type="NCBI Taxonomy" id="168575"/>
    <lineage>
        <taxon>Eukaryota</taxon>
        <taxon>Viridiplantae</taxon>
        <taxon>Streptophyta</taxon>
        <taxon>Embryophyta</taxon>
        <taxon>Tracheophyta</taxon>
        <taxon>Spermatophyta</taxon>
        <taxon>Magnoliopsida</taxon>
        <taxon>eudicotyledons</taxon>
        <taxon>Gunneridae</taxon>
        <taxon>Pentapetalae</taxon>
        <taxon>rosids</taxon>
        <taxon>malvids</taxon>
        <taxon>Sapindales</taxon>
        <taxon>Sapindaceae</taxon>
        <taxon>Hippocastanoideae</taxon>
        <taxon>Acereae</taxon>
        <taxon>Dipteronia</taxon>
    </lineage>
</organism>
<protein>
    <recommendedName>
        <fullName evidence="1">Reverse transcriptase domain-containing protein</fullName>
    </recommendedName>
</protein>
<evidence type="ECO:0000259" key="1">
    <source>
        <dbReference type="PROSITE" id="PS50878"/>
    </source>
</evidence>
<reference evidence="2" key="1">
    <citation type="journal article" date="2023" name="Plant J.">
        <title>Genome sequences and population genomics provide insights into the demographic history, inbreeding, and mutation load of two 'living fossil' tree species of Dipteronia.</title>
        <authorList>
            <person name="Feng Y."/>
            <person name="Comes H.P."/>
            <person name="Chen J."/>
            <person name="Zhu S."/>
            <person name="Lu R."/>
            <person name="Zhang X."/>
            <person name="Li P."/>
            <person name="Qiu J."/>
            <person name="Olsen K.M."/>
            <person name="Qiu Y."/>
        </authorList>
    </citation>
    <scope>NUCLEOTIDE SEQUENCE</scope>
    <source>
        <strain evidence="2">KIB01</strain>
    </source>
</reference>
<dbReference type="Gene3D" id="3.60.10.10">
    <property type="entry name" value="Endonuclease/exonuclease/phosphatase"/>
    <property type="match status" value="1"/>
</dbReference>
<dbReference type="EMBL" id="JANJYI010000004">
    <property type="protein sequence ID" value="KAK2652355.1"/>
    <property type="molecule type" value="Genomic_DNA"/>
</dbReference>
<dbReference type="Pfam" id="PF00078">
    <property type="entry name" value="RVT_1"/>
    <property type="match status" value="1"/>
</dbReference>
<gene>
    <name evidence="2" type="ORF">Ddye_012211</name>
</gene>
<dbReference type="SUPFAM" id="SSF56672">
    <property type="entry name" value="DNA/RNA polymerases"/>
    <property type="match status" value="1"/>
</dbReference>
<dbReference type="AlphaFoldDB" id="A0AAD9X413"/>
<sequence length="699" mass="81201">MVAFCNMYAPSMEKYRKELWDFILNAIKEFPIPWCIVGDFNILLDPSESAKVVDIPLSGMAFTWTNSRGNAVWARLDRLLLSLSLLVWFPKLTQRGLSRSLSNHCLILLGEPSVDWGLCPFWFYNCWLEDSKIMKDATDDWKWCVVKGLTRFYISAKLKVSKVRMKRWLAQIKKDSFSMKGLMEHLADVDKVAMSVGWSEVLRKSRSALLSDLLNGIRREEIEWTQKSRVKWLNEGDSISKLFHFVANGRKRDSLSVKKLNVADRGMLEEDFSCSEVWEALSGFDGNKSPGLDGLNLNFIKVSWEFVREDVMVFMKDFYKDSSIVKDINKTFIALIPKVKNPTMVGDFRHISLVASIYKILFKVLSNRIKKVMDSIIGEFQMAFVKGMQIIDIFVITEEIINKWKMEKVGVLVVKIDFEKTYNSVDHAFLDAMMESKVERVDQPLYFYPDLFCFGQRQSHPTIPYGKGLRQGDPLSPIIFNIVVESLSCLIIKVADEDFGSSEVNITHLQFIDNTIFFIKPKEEFVRNLRRILLCFELASGLKVNFHKSVGWEEVCRSKSKGGLGIGNVAMKNKGLLAKWVWRFRNEDFPYENVLFIQIAFFCYEMVEHRDNESWLDKFNWKGLCPPMVKLFVWQLLKGRVQEVGWDFMSPSHDQGRAWRTLFFAIVWMIWEARNKKVFHDEDLQLVAISDSVKFLVGW</sequence>
<dbReference type="PANTHER" id="PTHR19446">
    <property type="entry name" value="REVERSE TRANSCRIPTASES"/>
    <property type="match status" value="1"/>
</dbReference>
<dbReference type="SUPFAM" id="SSF56219">
    <property type="entry name" value="DNase I-like"/>
    <property type="match status" value="1"/>
</dbReference>
<accession>A0AAD9X413</accession>
<dbReference type="CDD" id="cd01650">
    <property type="entry name" value="RT_nLTR_like"/>
    <property type="match status" value="1"/>
</dbReference>